<proteinExistence type="predicted"/>
<dbReference type="EMBL" id="KV417534">
    <property type="protein sequence ID" value="KZP23223.1"/>
    <property type="molecule type" value="Genomic_DNA"/>
</dbReference>
<evidence type="ECO:0000259" key="3">
    <source>
        <dbReference type="Pfam" id="PF18803"/>
    </source>
</evidence>
<evidence type="ECO:0000256" key="2">
    <source>
        <dbReference type="SAM" id="MobiDB-lite"/>
    </source>
</evidence>
<dbReference type="InterPro" id="IPR040521">
    <property type="entry name" value="KDZ"/>
</dbReference>
<dbReference type="Pfam" id="PF18803">
    <property type="entry name" value="CxC2"/>
    <property type="match status" value="1"/>
</dbReference>
<feature type="region of interest" description="Disordered" evidence="2">
    <location>
        <begin position="641"/>
        <end position="663"/>
    </location>
</feature>
<protein>
    <recommendedName>
        <fullName evidence="3">CxC2-like cysteine cluster KDZ transposase-associated domain-containing protein</fullName>
    </recommendedName>
</protein>
<dbReference type="PANTHER" id="PTHR33096:SF1">
    <property type="entry name" value="CXC1-LIKE CYSTEINE CLUSTER ASSOCIATED WITH KDZ TRANSPOSASES DOMAIN-CONTAINING PROTEIN"/>
    <property type="match status" value="1"/>
</dbReference>
<dbReference type="STRING" id="436010.A0A166LQP3"/>
<dbReference type="OrthoDB" id="3192989at2759"/>
<keyword evidence="1" id="KW-0175">Coiled coil</keyword>
<dbReference type="AlphaFoldDB" id="A0A166LQP3"/>
<feature type="compositionally biased region" description="Acidic residues" evidence="2">
    <location>
        <begin position="648"/>
        <end position="662"/>
    </location>
</feature>
<dbReference type="InterPro" id="IPR041457">
    <property type="entry name" value="CxC2_KDZ-assoc"/>
</dbReference>
<gene>
    <name evidence="4" type="ORF">FIBSPDRAFT_737827</name>
</gene>
<evidence type="ECO:0000313" key="4">
    <source>
        <dbReference type="EMBL" id="KZP23223.1"/>
    </source>
</evidence>
<organism evidence="4">
    <name type="scientific">Athelia psychrophila</name>
    <dbReference type="NCBI Taxonomy" id="1759441"/>
    <lineage>
        <taxon>Eukaryota</taxon>
        <taxon>Fungi</taxon>
        <taxon>Dikarya</taxon>
        <taxon>Basidiomycota</taxon>
        <taxon>Agaricomycotina</taxon>
        <taxon>Agaricomycetes</taxon>
        <taxon>Agaricomycetidae</taxon>
        <taxon>Atheliales</taxon>
        <taxon>Atheliaceae</taxon>
        <taxon>Athelia</taxon>
    </lineage>
</organism>
<dbReference type="PANTHER" id="PTHR33096">
    <property type="entry name" value="CXC2 DOMAIN-CONTAINING PROTEIN"/>
    <property type="match status" value="1"/>
</dbReference>
<reference evidence="4" key="1">
    <citation type="journal article" date="2016" name="Mol. Biol. Evol.">
        <title>Comparative Genomics of Early-Diverging Mushroom-Forming Fungi Provides Insights into the Origins of Lignocellulose Decay Capabilities.</title>
        <authorList>
            <person name="Nagy L.G."/>
            <person name="Riley R."/>
            <person name="Tritt A."/>
            <person name="Adam C."/>
            <person name="Daum C."/>
            <person name="Floudas D."/>
            <person name="Sun H."/>
            <person name="Yadav J.S."/>
            <person name="Pangilinan J."/>
            <person name="Larsson K.H."/>
            <person name="Matsuura K."/>
            <person name="Barry K."/>
            <person name="Labutti K."/>
            <person name="Kuo R."/>
            <person name="Ohm R.A."/>
            <person name="Bhattacharya S.S."/>
            <person name="Shirouzu T."/>
            <person name="Yoshinaga Y."/>
            <person name="Martin F.M."/>
            <person name="Grigoriev I.V."/>
            <person name="Hibbett D.S."/>
        </authorList>
    </citation>
    <scope>NUCLEOTIDE SEQUENCE [LARGE SCALE GENOMIC DNA]</scope>
    <source>
        <strain evidence="4">CBS 109695</strain>
    </source>
</reference>
<accession>A0A166LQP3</accession>
<name>A0A166LQP3_9AGAM</name>
<dbReference type="Pfam" id="PF18758">
    <property type="entry name" value="KDZ"/>
    <property type="match status" value="1"/>
</dbReference>
<feature type="coiled-coil region" evidence="1">
    <location>
        <begin position="486"/>
        <end position="513"/>
    </location>
</feature>
<feature type="non-terminal residue" evidence="4">
    <location>
        <position position="906"/>
    </location>
</feature>
<sequence>DATIRCIDCFGRFSFCQECMLERHQNLPCHRLEKWNGVCFTQTTLLAEGYLLHIGHGGQACPNAESSEGVHSGEGDELKYSNAVTLVAVSGFFKHKVAWCGCQREGELSSAMQLFREGLFPATQTKPETAFTFDLLDYFWVDMMECKTANQSFVRKLGRITNPDFPEDSPVRSHTARIFTTLTPSQQLYNQLMYCSRSYRDLVTRVTFGYGHNLAKEPGVGSLALFCPACPQPGFNLPDNWEDDPAQFAYKRQIVNDGNFKAQNSHSARPDLDVCLYDGEGYMVAEQPYQEYLSKVPSKKEKSTCRNHKAQNSAERNPRNLKASGIAACACARHGCFVPNSVVDFQVGEQQRNVDYSKTRALSYRTSGLPGALDIYDINCQYCKNFWDRVEKRPAELGLPDNINPDTLIFAVGSFHLSAHVPECFAQYSLHFVKEIGNIDGEILETLWAAFNNISPMCRSMTGSQRREIYDDFMRDSNWKKMVNIVQTLNKKLKRAQKALEETGEAFERLNEGLDGVLIAKWEKAEKKAMDKRGKHLKYYDVGHVKSITKMALFGRDKLGTDIRRLLGAHATIPTKTAFAHRESRLRGKIRRFQDQSLRMLGVDDEQEVVLRLAEEDLAKTNLDLDEEGWGQLVDVELAPDAQGTGEMLDDDEDTDEEEPLENEVRPDMSVLLMPSTISPLVVARLNISHLMAAELELRKGQANDSLDGLMLALCTQGLLLRTTVRNAEGTKTKTRAFNEVTKVRREVEANVRSYRRARKAILALSTDPELPKKYRPIGKGDLKTADVTDERRLGQSTDNLAWFWSLGADKAGKHEWTEEFYRVSWLRAKARTSRWWEEGVIVSHEMLFVILFHVREAEVWKERASSSGNLEGRRAFAHRMMLMAERRADDARKGFAGKVVDTDWK</sequence>
<evidence type="ECO:0000256" key="1">
    <source>
        <dbReference type="SAM" id="Coils"/>
    </source>
</evidence>
<feature type="domain" description="CxC2-like cysteine cluster KDZ transposase-associated" evidence="3">
    <location>
        <begin position="49"/>
        <end position="162"/>
    </location>
</feature>